<dbReference type="RefSeq" id="WP_119147781.1">
    <property type="nucleotide sequence ID" value="NZ_JBHSOV010000032.1"/>
</dbReference>
<evidence type="ECO:0000313" key="2">
    <source>
        <dbReference type="EMBL" id="RIE04929.1"/>
    </source>
</evidence>
<keyword evidence="3" id="KW-1185">Reference proteome</keyword>
<dbReference type="Proteomes" id="UP000266340">
    <property type="component" value="Unassembled WGS sequence"/>
</dbReference>
<proteinExistence type="predicted"/>
<sequence>MYGIQTEQDIMDLIKKDEWMMDLLRAVQSLSLPDCWVCAGFVRSKVWDALHGFEKRTPLQDVDVVYFDADNTDWMDEKNMEQSLRTIKPDVPWSVKNQARMHIRNGDSPYRSSTEAISKFTETATAVGVHLDSEDNLVLTAPSGIEDLIHLVVRPTQYIIDNVDAKGKAYEERVMKKKWEAQWYKLTIVHVL</sequence>
<name>A0A398CH07_9BACL</name>
<evidence type="ECO:0000313" key="1">
    <source>
        <dbReference type="EMBL" id="RIE01750.1"/>
    </source>
</evidence>
<dbReference type="GO" id="GO:0016740">
    <property type="term" value="F:transferase activity"/>
    <property type="evidence" value="ECO:0007669"/>
    <property type="project" value="UniProtKB-KW"/>
</dbReference>
<gene>
    <name evidence="2" type="ORF">D3H35_03495</name>
    <name evidence="1" type="ORF">D3H35_13170</name>
</gene>
<accession>A0A398CH07</accession>
<reference evidence="1 3" key="1">
    <citation type="submission" date="2018-09" db="EMBL/GenBank/DDBJ databases">
        <title>Cohnella cavernae sp. nov., isolated from a karst cave.</title>
        <authorList>
            <person name="Zhu H."/>
        </authorList>
    </citation>
    <scope>NUCLEOTIDE SEQUENCE [LARGE SCALE GENOMIC DNA]</scope>
    <source>
        <strain evidence="1 3">K2E09-144</strain>
    </source>
</reference>
<dbReference type="AlphaFoldDB" id="A0A398CH07"/>
<dbReference type="PANTHER" id="PTHR39166">
    <property type="entry name" value="BLL1166 PROTEIN"/>
    <property type="match status" value="1"/>
</dbReference>
<comment type="caution">
    <text evidence="1">The sequence shown here is derived from an EMBL/GenBank/DDBJ whole genome shotgun (WGS) entry which is preliminary data.</text>
</comment>
<dbReference type="InterPro" id="IPR009267">
    <property type="entry name" value="NTP_transf_6"/>
</dbReference>
<dbReference type="OrthoDB" id="1901124at2"/>
<dbReference type="EMBL" id="QXJM01000021">
    <property type="protein sequence ID" value="RIE04929.1"/>
    <property type="molecule type" value="Genomic_DNA"/>
</dbReference>
<organism evidence="1 3">
    <name type="scientific">Cohnella faecalis</name>
    <dbReference type="NCBI Taxonomy" id="2315694"/>
    <lineage>
        <taxon>Bacteria</taxon>
        <taxon>Bacillati</taxon>
        <taxon>Bacillota</taxon>
        <taxon>Bacilli</taxon>
        <taxon>Bacillales</taxon>
        <taxon>Paenibacillaceae</taxon>
        <taxon>Cohnella</taxon>
    </lineage>
</organism>
<protein>
    <submittedName>
        <fullName evidence="1">Nucleotidyltransferase family protein</fullName>
    </submittedName>
</protein>
<dbReference type="PANTHER" id="PTHR39166:SF1">
    <property type="entry name" value="BLL1166 PROTEIN"/>
    <property type="match status" value="1"/>
</dbReference>
<dbReference type="EMBL" id="QXJM01000039">
    <property type="protein sequence ID" value="RIE01750.1"/>
    <property type="molecule type" value="Genomic_DNA"/>
</dbReference>
<keyword evidence="1" id="KW-0808">Transferase</keyword>
<dbReference type="Pfam" id="PF06042">
    <property type="entry name" value="NTP_transf_6"/>
    <property type="match status" value="1"/>
</dbReference>
<evidence type="ECO:0000313" key="3">
    <source>
        <dbReference type="Proteomes" id="UP000266340"/>
    </source>
</evidence>